<name>A0A7Y0ESZ7_9BIFI</name>
<evidence type="ECO:0000259" key="8">
    <source>
        <dbReference type="Pfam" id="PF02687"/>
    </source>
</evidence>
<keyword evidence="2" id="KW-1003">Cell membrane</keyword>
<evidence type="ECO:0000256" key="4">
    <source>
        <dbReference type="ARBA" id="ARBA00022989"/>
    </source>
</evidence>
<evidence type="ECO:0000256" key="7">
    <source>
        <dbReference type="SAM" id="Phobius"/>
    </source>
</evidence>
<sequence length="583" mass="59628">MFVLKNAWRSVVRNAGRNILIVVIVAVIAAAATVGLAIRNAAQTARETGLSSTTVTATIDMDRDKMMSAAQSSQSSSSDGKPDKDAMRKALDQGSLTLADYKKYAKASSVPVTTYYTETTSVNGTDSFQPVETSTSNSEKNSSSSSSSSSSTSDSGSSESRGGEGGPDGQSGQNAQGGPGGMTSGDFSLIGFSSDAAVSNAANGSFTMASGKVFGYGADSDGQVIIPQALAKFNGLKVGSTITVEDLSGSDTTYKLTVVGIYKNSTSTDTGSHGPMGGTSSDPDNAIYTSVSTLKKLGLSTESSAGSESSDSSTQTSASRTQLSFTYVLGSKSDYETFAADVKKAGLDTNHKVSSADVENYESSLVPLDNLAKFALTLLVIVLAVGAVVLIVINLFNIRERKYEIGVLTAIGITKVKVVAQFVVELLIVTMAGIAIGVAGGAAASVPVSNQLLAQQVSSQEAQASSQQAQFGRSADMPGVPGQGGDSAGASGSANDADQNSQSDSQSGKSAQADQKNSGQSSQRGPRGFGKAVDYVSTINATVNFRIVGELVLIGIALTLVSALAGVVAIVRYEPLQILADRS</sequence>
<dbReference type="GO" id="GO:0022857">
    <property type="term" value="F:transmembrane transporter activity"/>
    <property type="evidence" value="ECO:0007669"/>
    <property type="project" value="TreeGrafter"/>
</dbReference>
<comment type="subcellular location">
    <subcellularLocation>
        <location evidence="1">Cell membrane</location>
        <topology evidence="1">Multi-pass membrane protein</topology>
    </subcellularLocation>
</comment>
<evidence type="ECO:0000256" key="2">
    <source>
        <dbReference type="ARBA" id="ARBA00022475"/>
    </source>
</evidence>
<comment type="caution">
    <text evidence="9">The sequence shown here is derived from an EMBL/GenBank/DDBJ whole genome shotgun (WGS) entry which is preliminary data.</text>
</comment>
<evidence type="ECO:0000313" key="9">
    <source>
        <dbReference type="EMBL" id="NMM95841.1"/>
    </source>
</evidence>
<evidence type="ECO:0000256" key="6">
    <source>
        <dbReference type="SAM" id="MobiDB-lite"/>
    </source>
</evidence>
<evidence type="ECO:0000313" key="10">
    <source>
        <dbReference type="Proteomes" id="UP000529710"/>
    </source>
</evidence>
<accession>A0A7Y0ESZ7</accession>
<feature type="transmembrane region" description="Helical" evidence="7">
    <location>
        <begin position="20"/>
        <end position="38"/>
    </location>
</feature>
<gene>
    <name evidence="9" type="ORF">G1C98_0577</name>
</gene>
<dbReference type="AlphaFoldDB" id="A0A7Y0ESZ7"/>
<keyword evidence="5 7" id="KW-0472">Membrane</keyword>
<evidence type="ECO:0000256" key="5">
    <source>
        <dbReference type="ARBA" id="ARBA00023136"/>
    </source>
</evidence>
<keyword evidence="10" id="KW-1185">Reference proteome</keyword>
<feature type="region of interest" description="Disordered" evidence="6">
    <location>
        <begin position="66"/>
        <end position="87"/>
    </location>
</feature>
<feature type="transmembrane region" description="Helical" evidence="7">
    <location>
        <begin position="418"/>
        <end position="443"/>
    </location>
</feature>
<dbReference type="InterPro" id="IPR003838">
    <property type="entry name" value="ABC3_permease_C"/>
</dbReference>
<dbReference type="EMBL" id="JAAIIF010000006">
    <property type="protein sequence ID" value="NMM95841.1"/>
    <property type="molecule type" value="Genomic_DNA"/>
</dbReference>
<evidence type="ECO:0000256" key="1">
    <source>
        <dbReference type="ARBA" id="ARBA00004651"/>
    </source>
</evidence>
<feature type="compositionally biased region" description="Low complexity" evidence="6">
    <location>
        <begin position="68"/>
        <end position="78"/>
    </location>
</feature>
<feature type="compositionally biased region" description="Low complexity" evidence="6">
    <location>
        <begin position="488"/>
        <end position="516"/>
    </location>
</feature>
<feature type="compositionally biased region" description="Gly residues" evidence="6">
    <location>
        <begin position="163"/>
        <end position="183"/>
    </location>
</feature>
<keyword evidence="4 7" id="KW-1133">Transmembrane helix</keyword>
<dbReference type="PANTHER" id="PTHR30572">
    <property type="entry name" value="MEMBRANE COMPONENT OF TRANSPORTER-RELATED"/>
    <property type="match status" value="1"/>
</dbReference>
<organism evidence="9 10">
    <name type="scientific">Bifidobacterium erythrocebi</name>
    <dbReference type="NCBI Taxonomy" id="2675325"/>
    <lineage>
        <taxon>Bacteria</taxon>
        <taxon>Bacillati</taxon>
        <taxon>Actinomycetota</taxon>
        <taxon>Actinomycetes</taxon>
        <taxon>Bifidobacteriales</taxon>
        <taxon>Bifidobacteriaceae</taxon>
        <taxon>Bifidobacterium</taxon>
    </lineage>
</organism>
<dbReference type="Proteomes" id="UP000529710">
    <property type="component" value="Unassembled WGS sequence"/>
</dbReference>
<feature type="region of interest" description="Disordered" evidence="6">
    <location>
        <begin position="120"/>
        <end position="186"/>
    </location>
</feature>
<dbReference type="Pfam" id="PF02687">
    <property type="entry name" value="FtsX"/>
    <property type="match status" value="1"/>
</dbReference>
<feature type="region of interest" description="Disordered" evidence="6">
    <location>
        <begin position="468"/>
        <end position="528"/>
    </location>
</feature>
<dbReference type="GO" id="GO:0005886">
    <property type="term" value="C:plasma membrane"/>
    <property type="evidence" value="ECO:0007669"/>
    <property type="project" value="UniProtKB-SubCell"/>
</dbReference>
<feature type="compositionally biased region" description="Polar residues" evidence="6">
    <location>
        <begin position="120"/>
        <end position="132"/>
    </location>
</feature>
<dbReference type="PANTHER" id="PTHR30572:SF9">
    <property type="entry name" value="ABC TRANSPORTER PERMEASE PROTEIN"/>
    <property type="match status" value="1"/>
</dbReference>
<feature type="compositionally biased region" description="Low complexity" evidence="6">
    <location>
        <begin position="133"/>
        <end position="160"/>
    </location>
</feature>
<proteinExistence type="predicted"/>
<protein>
    <submittedName>
        <fullName evidence="9">ABC transporter permease</fullName>
    </submittedName>
</protein>
<feature type="transmembrane region" description="Helical" evidence="7">
    <location>
        <begin position="551"/>
        <end position="573"/>
    </location>
</feature>
<dbReference type="InterPro" id="IPR050250">
    <property type="entry name" value="Macrolide_Exporter_MacB"/>
</dbReference>
<feature type="domain" description="ABC3 transporter permease C-terminal" evidence="8">
    <location>
        <begin position="378"/>
        <end position="448"/>
    </location>
</feature>
<keyword evidence="3 7" id="KW-0812">Transmembrane</keyword>
<reference evidence="9 10" key="1">
    <citation type="submission" date="2020-02" db="EMBL/GenBank/DDBJ databases">
        <title>Characterization of phylogenetic diversity of novel bifidobacterial species isolated in Czech ZOOs.</title>
        <authorList>
            <person name="Lugli G.A."/>
            <person name="Vera N.B."/>
            <person name="Ventura M."/>
        </authorList>
    </citation>
    <scope>NUCLEOTIDE SEQUENCE [LARGE SCALE GENOMIC DNA]</scope>
    <source>
        <strain evidence="9 10">DSM 109960</strain>
    </source>
</reference>
<evidence type="ECO:0000256" key="3">
    <source>
        <dbReference type="ARBA" id="ARBA00022692"/>
    </source>
</evidence>
<dbReference type="RefSeq" id="WP_169079046.1">
    <property type="nucleotide sequence ID" value="NZ_JAAIIF010000006.1"/>
</dbReference>
<feature type="transmembrane region" description="Helical" evidence="7">
    <location>
        <begin position="374"/>
        <end position="397"/>
    </location>
</feature>